<gene>
    <name evidence="1" type="ORF">BB560_004757</name>
</gene>
<evidence type="ECO:0000313" key="2">
    <source>
        <dbReference type="Proteomes" id="UP000245609"/>
    </source>
</evidence>
<dbReference type="AlphaFoldDB" id="A0A2T9Z8C7"/>
<dbReference type="EMBL" id="MBFS01001589">
    <property type="protein sequence ID" value="PVV00844.1"/>
    <property type="molecule type" value="Genomic_DNA"/>
</dbReference>
<protein>
    <submittedName>
        <fullName evidence="1">Uncharacterized protein</fullName>
    </submittedName>
</protein>
<sequence>MKTSWEDALVLMLQILNGAINNKRDIGENSLNKQTQQNPRTINDIINETRKVLSKRVTPLRDIKTSNIQKNKRLSASNNARKKGEQKILFDNSKNEIQEEKSCDLPYDKKDYLDSIDRFKRNILEMPTETEEDYDNSSEGESYSELKIPGEPVLALRDGFYSPARVISRINQYSYELEFYDKEIANADKHRFFTFYDSEFKSCKLCPKFLRYIKTRNQALNQIQKTQKQTSEFTELYLKVKSRYKKILDFIWNCEDHSSIYNLKATFCVPNADEIEDLFTSFYFGSRISRLKKQHSFQLGTLQFNQFEFLKTSLQEWYNYPPKLWLLNKKTLTVSSGLEKNFLNNLIEPFKPENHDYQGRIETCNSHIVKSWVQVSPQILSLGQNAIIEQFYLCVLIPSLVLLLESGAYSSNPKVYTNNDLKKNNIWIDCILTARSL</sequence>
<reference evidence="1 2" key="1">
    <citation type="journal article" date="2018" name="MBio">
        <title>Comparative Genomics Reveals the Core Gene Toolbox for the Fungus-Insect Symbiosis.</title>
        <authorList>
            <person name="Wang Y."/>
            <person name="Stata M."/>
            <person name="Wang W."/>
            <person name="Stajich J.E."/>
            <person name="White M.M."/>
            <person name="Moncalvo J.M."/>
        </authorList>
    </citation>
    <scope>NUCLEOTIDE SEQUENCE [LARGE SCALE GENOMIC DNA]</scope>
    <source>
        <strain evidence="1 2">SC-DP-2</strain>
    </source>
</reference>
<organism evidence="1 2">
    <name type="scientific">Smittium megazygosporum</name>
    <dbReference type="NCBI Taxonomy" id="133381"/>
    <lineage>
        <taxon>Eukaryota</taxon>
        <taxon>Fungi</taxon>
        <taxon>Fungi incertae sedis</taxon>
        <taxon>Zoopagomycota</taxon>
        <taxon>Kickxellomycotina</taxon>
        <taxon>Harpellomycetes</taxon>
        <taxon>Harpellales</taxon>
        <taxon>Legeriomycetaceae</taxon>
        <taxon>Smittium</taxon>
    </lineage>
</organism>
<keyword evidence="2" id="KW-1185">Reference proteome</keyword>
<evidence type="ECO:0000313" key="1">
    <source>
        <dbReference type="EMBL" id="PVV00844.1"/>
    </source>
</evidence>
<dbReference type="OrthoDB" id="2505887at2759"/>
<proteinExistence type="predicted"/>
<name>A0A2T9Z8C7_9FUNG</name>
<dbReference type="Proteomes" id="UP000245609">
    <property type="component" value="Unassembled WGS sequence"/>
</dbReference>
<comment type="caution">
    <text evidence="1">The sequence shown here is derived from an EMBL/GenBank/DDBJ whole genome shotgun (WGS) entry which is preliminary data.</text>
</comment>
<accession>A0A2T9Z8C7</accession>